<feature type="domain" description="SAF" evidence="5">
    <location>
        <begin position="107"/>
        <end position="168"/>
    </location>
</feature>
<feature type="chain" id="PRO_5015369107" description="Flagella basal body P-ring formation protein FlgA" evidence="4">
    <location>
        <begin position="18"/>
        <end position="234"/>
    </location>
</feature>
<dbReference type="Proteomes" id="UP000244496">
    <property type="component" value="Chromosome"/>
</dbReference>
<reference evidence="6 7" key="1">
    <citation type="submission" date="2018-04" db="EMBL/GenBank/DDBJ databases">
        <title>Genome sequencing of Gemmobacter.</title>
        <authorList>
            <person name="Yi H."/>
            <person name="Baek M.-G."/>
        </authorList>
    </citation>
    <scope>NUCLEOTIDE SEQUENCE [LARGE SCALE GENOMIC DNA]</scope>
    <source>
        <strain evidence="6 7">HYN0069</strain>
    </source>
</reference>
<protein>
    <recommendedName>
        <fullName evidence="4">Flagella basal body P-ring formation protein FlgA</fullName>
    </recommendedName>
</protein>
<dbReference type="CDD" id="cd11614">
    <property type="entry name" value="SAF_CpaB_FlgA_like"/>
    <property type="match status" value="1"/>
</dbReference>
<dbReference type="RefSeq" id="WP_108434142.1">
    <property type="nucleotide sequence ID" value="NZ_CP028918.1"/>
</dbReference>
<dbReference type="Gene3D" id="3.90.1210.10">
    <property type="entry name" value="Antifreeze-like/N-acetylneuraminic acid synthase C-terminal domain"/>
    <property type="match status" value="1"/>
</dbReference>
<dbReference type="GO" id="GO:0042597">
    <property type="term" value="C:periplasmic space"/>
    <property type="evidence" value="ECO:0007669"/>
    <property type="project" value="UniProtKB-SubCell"/>
</dbReference>
<dbReference type="OrthoDB" id="7689411at2"/>
<comment type="function">
    <text evidence="4">Involved in the assembly process of the P-ring formation. It may associate with FlgF on the rod constituting a structure essential for the P-ring assembly or may act as a modulator protein for the P-ring assembly.</text>
</comment>
<accession>A0A2S0UHM4</accession>
<name>A0A2S0UHM4_9RHOB</name>
<dbReference type="EMBL" id="CP028918">
    <property type="protein sequence ID" value="AWB47313.1"/>
    <property type="molecule type" value="Genomic_DNA"/>
</dbReference>
<comment type="subcellular location">
    <subcellularLocation>
        <location evidence="1 4">Periplasm</location>
    </subcellularLocation>
</comment>
<proteinExistence type="inferred from homology"/>
<evidence type="ECO:0000259" key="5">
    <source>
        <dbReference type="SMART" id="SM00858"/>
    </source>
</evidence>
<dbReference type="SMART" id="SM00858">
    <property type="entry name" value="SAF"/>
    <property type="match status" value="1"/>
</dbReference>
<evidence type="ECO:0000256" key="1">
    <source>
        <dbReference type="ARBA" id="ARBA00004418"/>
    </source>
</evidence>
<keyword evidence="7" id="KW-1185">Reference proteome</keyword>
<dbReference type="Gene3D" id="2.30.30.760">
    <property type="match status" value="1"/>
</dbReference>
<feature type="signal peptide" evidence="4">
    <location>
        <begin position="1"/>
        <end position="17"/>
    </location>
</feature>
<evidence type="ECO:0000256" key="4">
    <source>
        <dbReference type="RuleBase" id="RU362063"/>
    </source>
</evidence>
<dbReference type="PANTHER" id="PTHR36307">
    <property type="entry name" value="FLAGELLA BASAL BODY P-RING FORMATION PROTEIN FLGA"/>
    <property type="match status" value="1"/>
</dbReference>
<dbReference type="InterPro" id="IPR039246">
    <property type="entry name" value="Flagellar_FlgA"/>
</dbReference>
<dbReference type="GO" id="GO:0044780">
    <property type="term" value="P:bacterial-type flagellum assembly"/>
    <property type="evidence" value="ECO:0007669"/>
    <property type="project" value="InterPro"/>
</dbReference>
<gene>
    <name evidence="6" type="primary">flgA</name>
    <name evidence="6" type="ORF">HYN69_01260</name>
</gene>
<dbReference type="NCBIfam" id="TIGR03170">
    <property type="entry name" value="flgA_cterm"/>
    <property type="match status" value="1"/>
</dbReference>
<keyword evidence="6" id="KW-0282">Flagellum</keyword>
<keyword evidence="3 4" id="KW-0574">Periplasm</keyword>
<keyword evidence="6" id="KW-0966">Cell projection</keyword>
<dbReference type="InterPro" id="IPR017585">
    <property type="entry name" value="SAF_FlgA"/>
</dbReference>
<dbReference type="KEGG" id="geh:HYN69_01260"/>
<dbReference type="InterPro" id="IPR013974">
    <property type="entry name" value="SAF"/>
</dbReference>
<sequence length="234" mass="23727">MLRVAVILTLVAQPALAGWPEGVPGAEVGRMVRAAMAGAGVADAPAFADPVRAYPACANDPVVSPRGGDWATAEVRCASPAWVRAIRTGARPGGVVSNGGAEAASGPPVVTLVRSVAKGALIGAGDVALRPMGARSVDGIFTDPAAVVGRRARAHLGEGQAVLVRQLEPDWLVETGNPLSLTAEAGGLAVSAPAEALEDGQLGDVIRVVNLSSRREVKALVTGRNIVTAQTNMR</sequence>
<evidence type="ECO:0000256" key="3">
    <source>
        <dbReference type="ARBA" id="ARBA00022764"/>
    </source>
</evidence>
<dbReference type="PANTHER" id="PTHR36307:SF1">
    <property type="entry name" value="FLAGELLA BASAL BODY P-RING FORMATION PROTEIN FLGA"/>
    <property type="match status" value="1"/>
</dbReference>
<keyword evidence="4" id="KW-1005">Bacterial flagellum biogenesis</keyword>
<evidence type="ECO:0000313" key="7">
    <source>
        <dbReference type="Proteomes" id="UP000244496"/>
    </source>
</evidence>
<dbReference type="AlphaFoldDB" id="A0A2S0UHM4"/>
<keyword evidence="2 4" id="KW-0732">Signal</keyword>
<keyword evidence="6" id="KW-0969">Cilium</keyword>
<organism evidence="6 7">
    <name type="scientific">Paragemmobacter aquarius</name>
    <dbReference type="NCBI Taxonomy" id="2169400"/>
    <lineage>
        <taxon>Bacteria</taxon>
        <taxon>Pseudomonadati</taxon>
        <taxon>Pseudomonadota</taxon>
        <taxon>Alphaproteobacteria</taxon>
        <taxon>Rhodobacterales</taxon>
        <taxon>Paracoccaceae</taxon>
        <taxon>Paragemmobacter</taxon>
    </lineage>
</organism>
<evidence type="ECO:0000313" key="6">
    <source>
        <dbReference type="EMBL" id="AWB47313.1"/>
    </source>
</evidence>
<dbReference type="Pfam" id="PF13144">
    <property type="entry name" value="ChapFlgA"/>
    <property type="match status" value="1"/>
</dbReference>
<evidence type="ECO:0000256" key="2">
    <source>
        <dbReference type="ARBA" id="ARBA00022729"/>
    </source>
</evidence>
<comment type="similarity">
    <text evidence="4">Belongs to the FlgA family.</text>
</comment>